<feature type="non-terminal residue" evidence="2">
    <location>
        <position position="127"/>
    </location>
</feature>
<organism evidence="2 3">
    <name type="scientific">Lonchura striata</name>
    <name type="common">white-rumped munia</name>
    <dbReference type="NCBI Taxonomy" id="40157"/>
    <lineage>
        <taxon>Eukaryota</taxon>
        <taxon>Metazoa</taxon>
        <taxon>Chordata</taxon>
        <taxon>Craniata</taxon>
        <taxon>Vertebrata</taxon>
        <taxon>Euteleostomi</taxon>
        <taxon>Archelosauria</taxon>
        <taxon>Archosauria</taxon>
        <taxon>Dinosauria</taxon>
        <taxon>Saurischia</taxon>
        <taxon>Theropoda</taxon>
        <taxon>Coelurosauria</taxon>
        <taxon>Aves</taxon>
        <taxon>Neognathae</taxon>
        <taxon>Neoaves</taxon>
        <taxon>Telluraves</taxon>
        <taxon>Australaves</taxon>
        <taxon>Passeriformes</taxon>
        <taxon>Passeroidea</taxon>
        <taxon>Estrildidae</taxon>
        <taxon>Estrildinae</taxon>
        <taxon>Lonchura</taxon>
    </lineage>
</organism>
<feature type="region of interest" description="Disordered" evidence="1">
    <location>
        <begin position="1"/>
        <end position="127"/>
    </location>
</feature>
<evidence type="ECO:0000256" key="1">
    <source>
        <dbReference type="SAM" id="MobiDB-lite"/>
    </source>
</evidence>
<dbReference type="AlphaFoldDB" id="A0A218U6L9"/>
<sequence length="127" mass="13891">GARVRELRRHGDAAVAPGRHRALPVQRLRAVPPAERAQPAPHPPQEAPAGEQTRRHRLQQLPDQHHHAVEAQPPRGPRLQRLRAVLQTAPGEGPQKPPQNTPNFPRNIPKIPQTPSATPAGCTTNCT</sequence>
<feature type="compositionally biased region" description="Polar residues" evidence="1">
    <location>
        <begin position="113"/>
        <end position="127"/>
    </location>
</feature>
<feature type="non-terminal residue" evidence="2">
    <location>
        <position position="1"/>
    </location>
</feature>
<evidence type="ECO:0000313" key="2">
    <source>
        <dbReference type="EMBL" id="OWK49384.1"/>
    </source>
</evidence>
<proteinExistence type="predicted"/>
<keyword evidence="3" id="KW-1185">Reference proteome</keyword>
<gene>
    <name evidence="2" type="ORF">RLOC_00015225</name>
</gene>
<protein>
    <submittedName>
        <fullName evidence="2">Uncharacterized protein</fullName>
    </submittedName>
</protein>
<dbReference type="EMBL" id="MUZQ01001729">
    <property type="protein sequence ID" value="OWK49384.1"/>
    <property type="molecule type" value="Genomic_DNA"/>
</dbReference>
<dbReference type="Proteomes" id="UP000197619">
    <property type="component" value="Unassembled WGS sequence"/>
</dbReference>
<accession>A0A218U6L9</accession>
<comment type="caution">
    <text evidence="2">The sequence shown here is derived from an EMBL/GenBank/DDBJ whole genome shotgun (WGS) entry which is preliminary data.</text>
</comment>
<evidence type="ECO:0000313" key="3">
    <source>
        <dbReference type="Proteomes" id="UP000197619"/>
    </source>
</evidence>
<name>A0A218U6L9_9PASE</name>
<reference evidence="2 3" key="1">
    <citation type="submission" date="2017-05" db="EMBL/GenBank/DDBJ databases">
        <title>Genome of assembly of the Bengalese finch, Lonchura striata domestica.</title>
        <authorList>
            <person name="Colquitt B.M."/>
            <person name="Brainard M.S."/>
        </authorList>
    </citation>
    <scope>NUCLEOTIDE SEQUENCE [LARGE SCALE GENOMIC DNA]</scope>
    <source>
        <strain evidence="2">White83orange57</strain>
    </source>
</reference>